<comment type="similarity">
    <text evidence="1 9">Belongs to the 2-oxoacid dehydrogenase family.</text>
</comment>
<dbReference type="InterPro" id="IPR001078">
    <property type="entry name" value="2-oxoacid_DH_actylTfrase"/>
</dbReference>
<dbReference type="GO" id="GO:0045254">
    <property type="term" value="C:pyruvate dehydrogenase complex"/>
    <property type="evidence" value="ECO:0007669"/>
    <property type="project" value="UniProtKB-UniRule"/>
</dbReference>
<keyword evidence="4" id="KW-0809">Transit peptide</keyword>
<dbReference type="AlphaFoldDB" id="A0A8K0EQL0"/>
<evidence type="ECO:0000313" key="14">
    <source>
        <dbReference type="Proteomes" id="UP000838412"/>
    </source>
</evidence>
<organism evidence="13 14">
    <name type="scientific">Branchiostoma lanceolatum</name>
    <name type="common">Common lancelet</name>
    <name type="synonym">Amphioxus lanceolatum</name>
    <dbReference type="NCBI Taxonomy" id="7740"/>
    <lineage>
        <taxon>Eukaryota</taxon>
        <taxon>Metazoa</taxon>
        <taxon>Chordata</taxon>
        <taxon>Cephalochordata</taxon>
        <taxon>Leptocardii</taxon>
        <taxon>Amphioxiformes</taxon>
        <taxon>Branchiostomatidae</taxon>
        <taxon>Branchiostoma</taxon>
    </lineage>
</organism>
<gene>
    <name evidence="13" type="primary">PDHX</name>
    <name evidence="13" type="ORF">BLAG_LOCUS15378</name>
</gene>
<evidence type="ECO:0000256" key="5">
    <source>
        <dbReference type="ARBA" id="ARBA00023315"/>
    </source>
</evidence>
<dbReference type="SUPFAM" id="SSF52777">
    <property type="entry name" value="CoA-dependent acyltransferases"/>
    <property type="match status" value="1"/>
</dbReference>
<keyword evidence="14" id="KW-1185">Reference proteome</keyword>
<dbReference type="OrthoDB" id="537444at2759"/>
<dbReference type="Pfam" id="PF00364">
    <property type="entry name" value="Biotin_lipoyl"/>
    <property type="match status" value="1"/>
</dbReference>
<dbReference type="NCBIfam" id="TIGR01349">
    <property type="entry name" value="PDHac_trf_mito"/>
    <property type="match status" value="1"/>
</dbReference>
<comment type="cofactor">
    <cofactor evidence="9">
        <name>(R)-lipoate</name>
        <dbReference type="ChEBI" id="CHEBI:83088"/>
    </cofactor>
    <text evidence="9">Binds 1 lipoyl cofactor covalently.</text>
</comment>
<evidence type="ECO:0000259" key="12">
    <source>
        <dbReference type="PROSITE" id="PS51826"/>
    </source>
</evidence>
<evidence type="ECO:0000256" key="3">
    <source>
        <dbReference type="ARBA" id="ARBA00022823"/>
    </source>
</evidence>
<dbReference type="InterPro" id="IPR000089">
    <property type="entry name" value="Biotin_lipoyl"/>
</dbReference>
<reference evidence="13" key="1">
    <citation type="submission" date="2022-01" db="EMBL/GenBank/DDBJ databases">
        <authorList>
            <person name="Braso-Vives M."/>
        </authorList>
    </citation>
    <scope>NUCLEOTIDE SEQUENCE</scope>
</reference>
<dbReference type="SUPFAM" id="SSF47005">
    <property type="entry name" value="Peripheral subunit-binding domain of 2-oxo acid dehydrogenase complex"/>
    <property type="match status" value="1"/>
</dbReference>
<dbReference type="FunFam" id="2.40.50.100:FF:000010">
    <property type="entry name" value="Acetyltransferase component of pyruvate dehydrogenase complex"/>
    <property type="match status" value="1"/>
</dbReference>
<dbReference type="FunFam" id="3.30.559.10:FF:000003">
    <property type="entry name" value="Acetyltransferase component of pyruvate dehydrogenase complex"/>
    <property type="match status" value="1"/>
</dbReference>
<evidence type="ECO:0000256" key="2">
    <source>
        <dbReference type="ARBA" id="ARBA00022679"/>
    </source>
</evidence>
<keyword evidence="5 9" id="KW-0012">Acyltransferase</keyword>
<evidence type="ECO:0000256" key="7">
    <source>
        <dbReference type="ARBA" id="ARBA00046790"/>
    </source>
</evidence>
<dbReference type="Gene3D" id="3.30.559.10">
    <property type="entry name" value="Chloramphenicol acetyltransferase-like domain"/>
    <property type="match status" value="1"/>
</dbReference>
<evidence type="ECO:0000259" key="11">
    <source>
        <dbReference type="PROSITE" id="PS50968"/>
    </source>
</evidence>
<dbReference type="CDD" id="cd06849">
    <property type="entry name" value="lipoyl_domain"/>
    <property type="match status" value="1"/>
</dbReference>
<evidence type="ECO:0000256" key="9">
    <source>
        <dbReference type="RuleBase" id="RU361137"/>
    </source>
</evidence>
<keyword evidence="3 9" id="KW-0450">Lipoyl</keyword>
<dbReference type="PROSITE" id="PS51826">
    <property type="entry name" value="PSBD"/>
    <property type="match status" value="1"/>
</dbReference>
<dbReference type="Pfam" id="PF02817">
    <property type="entry name" value="E3_binding"/>
    <property type="match status" value="1"/>
</dbReference>
<keyword evidence="2 9" id="KW-0808">Transferase</keyword>
<dbReference type="SUPFAM" id="SSF51230">
    <property type="entry name" value="Single hybrid motif"/>
    <property type="match status" value="1"/>
</dbReference>
<evidence type="ECO:0000256" key="6">
    <source>
        <dbReference type="ARBA" id="ARBA00045906"/>
    </source>
</evidence>
<dbReference type="GO" id="GO:0006086">
    <property type="term" value="P:pyruvate decarboxylation to acetyl-CoA"/>
    <property type="evidence" value="ECO:0007669"/>
    <property type="project" value="InterPro"/>
</dbReference>
<evidence type="ECO:0000256" key="1">
    <source>
        <dbReference type="ARBA" id="ARBA00007317"/>
    </source>
</evidence>
<dbReference type="GO" id="GO:0005739">
    <property type="term" value="C:mitochondrion"/>
    <property type="evidence" value="ECO:0007669"/>
    <property type="project" value="UniProtKB-SubCell"/>
</dbReference>
<dbReference type="EC" id="2.3.1.12" evidence="9"/>
<evidence type="ECO:0000256" key="4">
    <source>
        <dbReference type="ARBA" id="ARBA00022946"/>
    </source>
</evidence>
<comment type="subunit">
    <text evidence="7">Part of the pyruvate dehydrogenase complex (PDHc) that is a multi-enzyme complex composed of multiple copies of three enzymes, pyruvate dehydrogenase (subunits PDH1A and PDHB, E1 component), dihydrolipoamide acetyltransferase (DLAT, E2 component), and dihydrolipoamide dehydrogenase (DLD, E3 component) to which is added an additional protein the E3-binding protein (PDHX, E3BP). In terms of structural architecture, the E2 and E3BP components assemble into a 60meric central core with icosahedral symmetry. The central core is decorated with E1 and E3 proteins. Currently, two alternative models for the E2:E3BP stoichiometry are considered as being either 48:12 (E2(48)-E3BP(12)) or 40:20 (E2(40)-E3BP(20)). Interacts with PDK2 and PDK3. Interacts with SIRT4. Interacts with PDHB.</text>
</comment>
<dbReference type="GO" id="GO:0004742">
    <property type="term" value="F:dihydrolipoyllysine-residue acetyltransferase activity"/>
    <property type="evidence" value="ECO:0007669"/>
    <property type="project" value="UniProtKB-UniRule"/>
</dbReference>
<dbReference type="Pfam" id="PF00198">
    <property type="entry name" value="2-oxoacid_dh"/>
    <property type="match status" value="1"/>
</dbReference>
<dbReference type="InterPro" id="IPR004167">
    <property type="entry name" value="PSBD"/>
</dbReference>
<dbReference type="InterPro" id="IPR023213">
    <property type="entry name" value="CAT-like_dom_sf"/>
</dbReference>
<dbReference type="InterPro" id="IPR045257">
    <property type="entry name" value="E2/Pdx1"/>
</dbReference>
<evidence type="ECO:0000313" key="13">
    <source>
        <dbReference type="EMBL" id="CAH1257450.1"/>
    </source>
</evidence>
<dbReference type="PROSITE" id="PS50968">
    <property type="entry name" value="BIOTINYL_LIPOYL"/>
    <property type="match status" value="1"/>
</dbReference>
<dbReference type="InterPro" id="IPR036625">
    <property type="entry name" value="E3-bd_dom_sf"/>
</dbReference>
<dbReference type="Gene3D" id="4.10.320.10">
    <property type="entry name" value="E3-binding domain"/>
    <property type="match status" value="1"/>
</dbReference>
<feature type="region of interest" description="Disordered" evidence="10">
    <location>
        <begin position="218"/>
        <end position="250"/>
    </location>
</feature>
<dbReference type="PROSITE" id="PS00189">
    <property type="entry name" value="LIPOYL"/>
    <property type="match status" value="1"/>
</dbReference>
<dbReference type="PANTHER" id="PTHR23151:SF90">
    <property type="entry name" value="DIHYDROLIPOYLLYSINE-RESIDUE ACETYLTRANSFERASE COMPONENT OF PYRUVATE DEHYDROGENASE COMPLEX, MITOCHONDRIAL-RELATED"/>
    <property type="match status" value="1"/>
</dbReference>
<feature type="compositionally biased region" description="Pro residues" evidence="10">
    <location>
        <begin position="233"/>
        <end position="250"/>
    </location>
</feature>
<protein>
    <recommendedName>
        <fullName evidence="9">Acetyltransferase component of pyruvate dehydrogenase complex</fullName>
        <ecNumber evidence="9">2.3.1.12</ecNumber>
    </recommendedName>
</protein>
<proteinExistence type="inferred from homology"/>
<dbReference type="Proteomes" id="UP000838412">
    <property type="component" value="Chromosome 3"/>
</dbReference>
<comment type="subcellular location">
    <subcellularLocation>
        <location evidence="9">Mitochondrion</location>
    </subcellularLocation>
</comment>
<dbReference type="InterPro" id="IPR011053">
    <property type="entry name" value="Single_hybrid_motif"/>
</dbReference>
<feature type="domain" description="Lipoyl-binding" evidence="11">
    <location>
        <begin position="45"/>
        <end position="121"/>
    </location>
</feature>
<feature type="region of interest" description="Disordered" evidence="10">
    <location>
        <begin position="125"/>
        <end position="145"/>
    </location>
</feature>
<dbReference type="PANTHER" id="PTHR23151">
    <property type="entry name" value="DIHYDROLIPOAMIDE ACETYL/SUCCINYL-TRANSFERASE-RELATED"/>
    <property type="match status" value="1"/>
</dbReference>
<name>A0A8K0EQL0_BRALA</name>
<dbReference type="EMBL" id="OV696688">
    <property type="protein sequence ID" value="CAH1257450.1"/>
    <property type="molecule type" value="Genomic_DNA"/>
</dbReference>
<comment type="function">
    <text evidence="6">As part of the pyruvate dehydrogenase complex, catalyzes the transfers of an acetyl group to a lipoic acid moiety. The pyruvate dehydrogenase complex, catalyzes the overall conversion of pyruvate to acetyl-CoA and CO(2), and thereby links cytoplasmic glycolysis and the mitochondrial tricarboxylic acid (TCA) cycle.</text>
</comment>
<evidence type="ECO:0000256" key="8">
    <source>
        <dbReference type="ARBA" id="ARBA00047887"/>
    </source>
</evidence>
<evidence type="ECO:0000256" key="10">
    <source>
        <dbReference type="SAM" id="MobiDB-lite"/>
    </source>
</evidence>
<accession>A0A8K0EQL0</accession>
<comment type="function">
    <text evidence="9">The pyruvate dehydrogenase complex catalyzes the overall conversion of pyruvate to acetyl-CoA and CO(2).</text>
</comment>
<feature type="domain" description="Peripheral subunit-binding (PSBD)" evidence="12">
    <location>
        <begin position="179"/>
        <end position="216"/>
    </location>
</feature>
<dbReference type="InterPro" id="IPR003016">
    <property type="entry name" value="2-oxoA_DH_lipoyl-BS"/>
</dbReference>
<dbReference type="Gene3D" id="2.40.50.100">
    <property type="match status" value="1"/>
</dbReference>
<dbReference type="InterPro" id="IPR006257">
    <property type="entry name" value="LAT1"/>
</dbReference>
<sequence length="487" mass="51698">MASSVLWRTLGRTKLLPSHALGRPTGCTEWYRNFWRTSEVFGVAPIKLHMPALSPTMEEGTIISWLKNEGDPVATGDALCEIETDKATLTMDADDDGVLAKIIIPGNTKNVRINELIALMVPEGEDHTQVEMPTETGTPSATADTPADVPAAVPVATSNASSSEFSSVRHVAGGKGHADLSPAVRYLVDSNSLDPAAIVPTGPHGRLLKGDVLKFLAGDPSARTQDPAAAAAPSPPTPVAAPAPPPPPVTHPVVPPAAAEEDEYVDIPHTNMRRTIAKRLTQSKTTVPHAYSSIDCDMDSVLRLRKQLQGSGVKVSVNDFIIKAVGKALKTVPEVNAQWTGEAVQLLSNVDISVAVATDKGLITPIVTDVPSRGLQNISETVKELAGRARIGKLQPQEYQGGTFSVSNLGMFGISQFSAIINPPQVCIMAIGGSRILVEPMEDGHRTKTVMAVTLCSDSRVVDDALASTFLENFKENLENPFKAALL</sequence>
<comment type="catalytic activity">
    <reaction evidence="8">
        <text>N(6)-[(R)-dihydrolipoyl]-L-lysyl-[protein] + acetyl-CoA = N(6)-[(R)-S(8)-acetyldihydrolipoyl]-L-lysyl-[protein] + CoA</text>
        <dbReference type="Rhea" id="RHEA:17017"/>
        <dbReference type="Rhea" id="RHEA-COMP:10475"/>
        <dbReference type="Rhea" id="RHEA-COMP:10478"/>
        <dbReference type="ChEBI" id="CHEBI:57287"/>
        <dbReference type="ChEBI" id="CHEBI:57288"/>
        <dbReference type="ChEBI" id="CHEBI:83100"/>
        <dbReference type="ChEBI" id="CHEBI:83111"/>
        <dbReference type="EC" id="2.3.1.12"/>
    </reaction>
    <physiologicalReaction direction="left-to-right" evidence="8">
        <dbReference type="Rhea" id="RHEA:17018"/>
    </physiologicalReaction>
</comment>